<evidence type="ECO:0000313" key="1">
    <source>
        <dbReference type="EMBL" id="MEC5384325.1"/>
    </source>
</evidence>
<reference evidence="1 2" key="1">
    <citation type="submission" date="2024-01" db="EMBL/GenBank/DDBJ databases">
        <title>Uliginosibacterium soil sp. nov.</title>
        <authorList>
            <person name="Lv Y."/>
        </authorList>
    </citation>
    <scope>NUCLEOTIDE SEQUENCE [LARGE SCALE GENOMIC DNA]</scope>
    <source>
        <strain evidence="1 2">H3</strain>
    </source>
</reference>
<name>A0ABU6JYB9_9RHOO</name>
<dbReference type="InterPro" id="IPR011990">
    <property type="entry name" value="TPR-like_helical_dom_sf"/>
</dbReference>
<dbReference type="Gene3D" id="1.25.40.10">
    <property type="entry name" value="Tetratricopeptide repeat domain"/>
    <property type="match status" value="1"/>
</dbReference>
<comment type="caution">
    <text evidence="1">The sequence shown here is derived from an EMBL/GenBank/DDBJ whole genome shotgun (WGS) entry which is preliminary data.</text>
</comment>
<gene>
    <name evidence="1" type="ORF">VVD49_01250</name>
</gene>
<evidence type="ECO:0000313" key="2">
    <source>
        <dbReference type="Proteomes" id="UP001331561"/>
    </source>
</evidence>
<dbReference type="Proteomes" id="UP001331561">
    <property type="component" value="Unassembled WGS sequence"/>
</dbReference>
<organism evidence="1 2">
    <name type="scientific">Uliginosibacterium silvisoli</name>
    <dbReference type="NCBI Taxonomy" id="3114758"/>
    <lineage>
        <taxon>Bacteria</taxon>
        <taxon>Pseudomonadati</taxon>
        <taxon>Pseudomonadota</taxon>
        <taxon>Betaproteobacteria</taxon>
        <taxon>Rhodocyclales</taxon>
        <taxon>Zoogloeaceae</taxon>
        <taxon>Uliginosibacterium</taxon>
    </lineage>
</organism>
<protein>
    <recommendedName>
        <fullName evidence="3">Tetratricopeptide repeat protein</fullName>
    </recommendedName>
</protein>
<dbReference type="EMBL" id="JAYXHS010000001">
    <property type="protein sequence ID" value="MEC5384325.1"/>
    <property type="molecule type" value="Genomic_DNA"/>
</dbReference>
<evidence type="ECO:0008006" key="3">
    <source>
        <dbReference type="Google" id="ProtNLM"/>
    </source>
</evidence>
<dbReference type="SUPFAM" id="SSF48452">
    <property type="entry name" value="TPR-like"/>
    <property type="match status" value="1"/>
</dbReference>
<dbReference type="RefSeq" id="WP_327597305.1">
    <property type="nucleotide sequence ID" value="NZ_JAYXHS010000001.1"/>
</dbReference>
<keyword evidence="2" id="KW-1185">Reference proteome</keyword>
<proteinExistence type="predicted"/>
<accession>A0ABU6JYB9</accession>
<sequence length="174" mass="19689">MREFLLFIWVVLFGFLNSTVVNSAESRPMMLPQSVHERITALSKEGDALADKTKYREAIEKYIAAFDLLPEPKTQWEACTWLLVAIGDANFLSKHYEYAQRALSDAMHCPNAIGNPFIHLRLGQSQFELGNKKRAADELARAYMGAGAEIFKTEDPKYFAFLKTVLKPPASGKW</sequence>